<proteinExistence type="predicted"/>
<gene>
    <name evidence="1" type="ORF">ES692_06195</name>
</gene>
<dbReference type="OrthoDB" id="1370584at2"/>
<keyword evidence="2" id="KW-1185">Reference proteome</keyword>
<dbReference type="Proteomes" id="UP000321938">
    <property type="component" value="Unassembled WGS sequence"/>
</dbReference>
<sequence length="127" mass="14670">MNVIGKGSSGNSNSIIEQKYIERVLSREAASIIEDQNRVLARFNPSGKQSIISKRRYTIKGSTNLEFTHAMSQRFIDMRRLRGQKKTPIPIHNKIIYTHFNNIINQMAFGLTDDIRQMIAKEYNIEL</sequence>
<name>A0A5C7BI41_9FLAO</name>
<dbReference type="RefSeq" id="WP_147231390.1">
    <property type="nucleotide sequence ID" value="NZ_VOSB01000007.1"/>
</dbReference>
<reference evidence="1 2" key="1">
    <citation type="submission" date="2019-08" db="EMBL/GenBank/DDBJ databases">
        <title>Genome of Psychroserpens burtonensis ACAM 167.</title>
        <authorList>
            <person name="Bowman J.P."/>
        </authorList>
    </citation>
    <scope>NUCLEOTIDE SEQUENCE [LARGE SCALE GENOMIC DNA]</scope>
    <source>
        <strain evidence="1 2">ACAM 167</strain>
    </source>
</reference>
<dbReference type="EMBL" id="VOSB01000007">
    <property type="protein sequence ID" value="TXE18632.1"/>
    <property type="molecule type" value="Genomic_DNA"/>
</dbReference>
<evidence type="ECO:0000313" key="1">
    <source>
        <dbReference type="EMBL" id="TXE18632.1"/>
    </source>
</evidence>
<accession>A0A5C7BI41</accession>
<protein>
    <submittedName>
        <fullName evidence="1">Uncharacterized protein</fullName>
    </submittedName>
</protein>
<evidence type="ECO:0000313" key="2">
    <source>
        <dbReference type="Proteomes" id="UP000321938"/>
    </source>
</evidence>
<organism evidence="1 2">
    <name type="scientific">Psychroserpens burtonensis</name>
    <dbReference type="NCBI Taxonomy" id="49278"/>
    <lineage>
        <taxon>Bacteria</taxon>
        <taxon>Pseudomonadati</taxon>
        <taxon>Bacteroidota</taxon>
        <taxon>Flavobacteriia</taxon>
        <taxon>Flavobacteriales</taxon>
        <taxon>Flavobacteriaceae</taxon>
        <taxon>Psychroserpens</taxon>
    </lineage>
</organism>
<comment type="caution">
    <text evidence="1">The sequence shown here is derived from an EMBL/GenBank/DDBJ whole genome shotgun (WGS) entry which is preliminary data.</text>
</comment>
<dbReference type="AlphaFoldDB" id="A0A5C7BI41"/>